<protein>
    <submittedName>
        <fullName evidence="1">Uncharacterized protein</fullName>
    </submittedName>
</protein>
<dbReference type="AlphaFoldDB" id="A0A0F9Q748"/>
<name>A0A0F9Q748_9ZZZZ</name>
<comment type="caution">
    <text evidence="1">The sequence shown here is derived from an EMBL/GenBank/DDBJ whole genome shotgun (WGS) entry which is preliminary data.</text>
</comment>
<organism evidence="1">
    <name type="scientific">marine sediment metagenome</name>
    <dbReference type="NCBI Taxonomy" id="412755"/>
    <lineage>
        <taxon>unclassified sequences</taxon>
        <taxon>metagenomes</taxon>
        <taxon>ecological metagenomes</taxon>
    </lineage>
</organism>
<gene>
    <name evidence="1" type="ORF">LCGC14_1129870</name>
</gene>
<reference evidence="1" key="1">
    <citation type="journal article" date="2015" name="Nature">
        <title>Complex archaea that bridge the gap between prokaryotes and eukaryotes.</title>
        <authorList>
            <person name="Spang A."/>
            <person name="Saw J.H."/>
            <person name="Jorgensen S.L."/>
            <person name="Zaremba-Niedzwiedzka K."/>
            <person name="Martijn J."/>
            <person name="Lind A.E."/>
            <person name="van Eijk R."/>
            <person name="Schleper C."/>
            <person name="Guy L."/>
            <person name="Ettema T.J."/>
        </authorList>
    </citation>
    <scope>NUCLEOTIDE SEQUENCE</scope>
</reference>
<dbReference type="EMBL" id="LAZR01005285">
    <property type="protein sequence ID" value="KKN01223.1"/>
    <property type="molecule type" value="Genomic_DNA"/>
</dbReference>
<sequence>MSDKRTLVRRFVYSYTDGGLECEECDWRGTEDSANTRDLPDETVYACPRCSELCAYTPIDELIDADSAERICQALMDIERRT</sequence>
<evidence type="ECO:0000313" key="1">
    <source>
        <dbReference type="EMBL" id="KKN01223.1"/>
    </source>
</evidence>
<accession>A0A0F9Q748</accession>
<proteinExistence type="predicted"/>